<evidence type="ECO:0000313" key="4">
    <source>
        <dbReference type="Proteomes" id="UP001141806"/>
    </source>
</evidence>
<evidence type="ECO:0000313" key="3">
    <source>
        <dbReference type="EMBL" id="KAJ4952372.1"/>
    </source>
</evidence>
<name>A0A9Q0GQS7_9MAGN</name>
<dbReference type="PANTHER" id="PTHR33232:SF20">
    <property type="entry name" value="PROTEIN SIEVE ELEMENT OCCLUSION B-LIKE"/>
    <property type="match status" value="1"/>
</dbReference>
<keyword evidence="4" id="KW-1185">Reference proteome</keyword>
<proteinExistence type="predicted"/>
<dbReference type="Pfam" id="PF14576">
    <property type="entry name" value="SEO_N"/>
    <property type="match status" value="1"/>
</dbReference>
<comment type="caution">
    <text evidence="3">The sequence shown here is derived from an EMBL/GenBank/DDBJ whole genome shotgun (WGS) entry which is preliminary data.</text>
</comment>
<dbReference type="InterPro" id="IPR027942">
    <property type="entry name" value="SEO_N"/>
</dbReference>
<dbReference type="EMBL" id="JAMYWD010000012">
    <property type="protein sequence ID" value="KAJ4952372.1"/>
    <property type="molecule type" value="Genomic_DNA"/>
</dbReference>
<protein>
    <recommendedName>
        <fullName evidence="2">Sieve element occlusion N-terminal domain-containing protein</fullName>
    </recommendedName>
</protein>
<gene>
    <name evidence="3" type="ORF">NE237_029204</name>
</gene>
<feature type="compositionally biased region" description="Polar residues" evidence="1">
    <location>
        <begin position="481"/>
        <end position="494"/>
    </location>
</feature>
<feature type="domain" description="Sieve element occlusion N-terminal" evidence="2">
    <location>
        <begin position="97"/>
        <end position="327"/>
    </location>
</feature>
<organism evidence="3 4">
    <name type="scientific">Protea cynaroides</name>
    <dbReference type="NCBI Taxonomy" id="273540"/>
    <lineage>
        <taxon>Eukaryota</taxon>
        <taxon>Viridiplantae</taxon>
        <taxon>Streptophyta</taxon>
        <taxon>Embryophyta</taxon>
        <taxon>Tracheophyta</taxon>
        <taxon>Spermatophyta</taxon>
        <taxon>Magnoliopsida</taxon>
        <taxon>Proteales</taxon>
        <taxon>Proteaceae</taxon>
        <taxon>Protea</taxon>
    </lineage>
</organism>
<dbReference type="InterPro" id="IPR039299">
    <property type="entry name" value="SEOA"/>
</dbReference>
<accession>A0A9Q0GQS7</accession>
<reference evidence="3" key="1">
    <citation type="journal article" date="2023" name="Plant J.">
        <title>The genome of the king protea, Protea cynaroides.</title>
        <authorList>
            <person name="Chang J."/>
            <person name="Duong T.A."/>
            <person name="Schoeman C."/>
            <person name="Ma X."/>
            <person name="Roodt D."/>
            <person name="Barker N."/>
            <person name="Li Z."/>
            <person name="Van de Peer Y."/>
            <person name="Mizrachi E."/>
        </authorList>
    </citation>
    <scope>NUCLEOTIDE SEQUENCE</scope>
    <source>
        <tissue evidence="3">Young leaves</tissue>
    </source>
</reference>
<dbReference type="PANTHER" id="PTHR33232">
    <property type="entry name" value="PROTEIN SIEVE ELEMENT OCCLUSION B-LIKE"/>
    <property type="match status" value="1"/>
</dbReference>
<evidence type="ECO:0000259" key="2">
    <source>
        <dbReference type="Pfam" id="PF14576"/>
    </source>
</evidence>
<feature type="region of interest" description="Disordered" evidence="1">
    <location>
        <begin position="475"/>
        <end position="553"/>
    </location>
</feature>
<feature type="compositionally biased region" description="Basic and acidic residues" evidence="1">
    <location>
        <begin position="537"/>
        <end position="553"/>
    </location>
</feature>
<dbReference type="Proteomes" id="UP001141806">
    <property type="component" value="Unassembled WGS sequence"/>
</dbReference>
<dbReference type="GO" id="GO:0010088">
    <property type="term" value="P:phloem development"/>
    <property type="evidence" value="ECO:0007669"/>
    <property type="project" value="InterPro"/>
</dbReference>
<dbReference type="AlphaFoldDB" id="A0A9Q0GQS7"/>
<sequence length="553" mass="61715">MAEEYTLSQEQSNVLENVISSIEENDGKVFSSEDLGIIKHIISPEDLEILRRYFDLDKKVTEGDGFEEFDFWEIYRRQFEKIEEGPRCIELNGAAAKSLMGAIRNIFHHALSGAKSASQENVGESNDEIDQSLGSTEGLGIDSNIQQTVYELYWEMISRCACGVDDAHEVSLALLDTLCGYFWVAQVALIVAAFAMSFGEFWLTVEPLARDPLSQSVCLLKRPDCLLKITDSMKIGLQSLKILVQRISDLTEIFVKYQGEILYDDWGPCPELRFVGYQVVYGVVTSLSHNIALVRMNKEYTTLATEVQQMISSSERLTYLHSYVNARVGYYTRPRCCLYAGVMVLNPYEDIANYMSKLISLTGKLVLGDPSTKRKVTLDKLKNNNHIALLISDFRVQEEEFSSLRKTYTALKNKKTCFEVVWVPMLYQSTTWTADNKKCVSSMGASMPWWQLVKLLEEKEREKVEAAAAKEAEAAEAANASSTVADSKSTNASTEGILAEETIGSEAADDEQSSETADNGEVGEGLDPADASEEFEGENKTDTDDESGGRKEV</sequence>
<evidence type="ECO:0000256" key="1">
    <source>
        <dbReference type="SAM" id="MobiDB-lite"/>
    </source>
</evidence>